<keyword evidence="3" id="KW-1185">Reference proteome</keyword>
<dbReference type="AlphaFoldDB" id="A0A0B2V1B1"/>
<dbReference type="Proteomes" id="UP000031036">
    <property type="component" value="Unassembled WGS sequence"/>
</dbReference>
<sequence length="157" mass="16743">MPQIGESASLLTSGTSKGRPVPLARDGTPTPHAVTLGNCPRRFLASQVHVEPGPNKVFAQVQAKLNAFPQAAVEPGNNSLRSGAPRAITPRHLPVASVEHGPCISPLARQAKRSPAHHHADDDATAVTANIREGRPAIYWIKEGKETLKQVCLQYEG</sequence>
<name>A0A0B2V1B1_TOXCA</name>
<comment type="caution">
    <text evidence="2">The sequence shown here is derived from an EMBL/GenBank/DDBJ whole genome shotgun (WGS) entry which is preliminary data.</text>
</comment>
<reference evidence="2 3" key="1">
    <citation type="submission" date="2014-11" db="EMBL/GenBank/DDBJ databases">
        <title>Genetic blueprint of the zoonotic pathogen Toxocara canis.</title>
        <authorList>
            <person name="Zhu X.-Q."/>
            <person name="Korhonen P.K."/>
            <person name="Cai H."/>
            <person name="Young N.D."/>
            <person name="Nejsum P."/>
            <person name="von Samson-Himmelstjerna G."/>
            <person name="Boag P.R."/>
            <person name="Tan P."/>
            <person name="Li Q."/>
            <person name="Min J."/>
            <person name="Yang Y."/>
            <person name="Wang X."/>
            <person name="Fang X."/>
            <person name="Hall R.S."/>
            <person name="Hofmann A."/>
            <person name="Sternberg P.W."/>
            <person name="Jex A.R."/>
            <person name="Gasser R.B."/>
        </authorList>
    </citation>
    <scope>NUCLEOTIDE SEQUENCE [LARGE SCALE GENOMIC DNA]</scope>
    <source>
        <strain evidence="2">PN_DK_2014</strain>
    </source>
</reference>
<evidence type="ECO:0000313" key="2">
    <source>
        <dbReference type="EMBL" id="KHN77226.1"/>
    </source>
</evidence>
<protein>
    <submittedName>
        <fullName evidence="2">Uncharacterized protein</fullName>
    </submittedName>
</protein>
<proteinExistence type="predicted"/>
<dbReference type="EMBL" id="JPKZ01002350">
    <property type="protein sequence ID" value="KHN77226.1"/>
    <property type="molecule type" value="Genomic_DNA"/>
</dbReference>
<accession>A0A0B2V1B1</accession>
<organism evidence="2 3">
    <name type="scientific">Toxocara canis</name>
    <name type="common">Canine roundworm</name>
    <dbReference type="NCBI Taxonomy" id="6265"/>
    <lineage>
        <taxon>Eukaryota</taxon>
        <taxon>Metazoa</taxon>
        <taxon>Ecdysozoa</taxon>
        <taxon>Nematoda</taxon>
        <taxon>Chromadorea</taxon>
        <taxon>Rhabditida</taxon>
        <taxon>Spirurina</taxon>
        <taxon>Ascaridomorpha</taxon>
        <taxon>Ascaridoidea</taxon>
        <taxon>Toxocaridae</taxon>
        <taxon>Toxocara</taxon>
    </lineage>
</organism>
<evidence type="ECO:0000313" key="3">
    <source>
        <dbReference type="Proteomes" id="UP000031036"/>
    </source>
</evidence>
<evidence type="ECO:0000256" key="1">
    <source>
        <dbReference type="SAM" id="MobiDB-lite"/>
    </source>
</evidence>
<feature type="region of interest" description="Disordered" evidence="1">
    <location>
        <begin position="1"/>
        <end position="31"/>
    </location>
</feature>
<gene>
    <name evidence="2" type="ORF">Tcan_10943</name>
</gene>